<reference evidence="1 2" key="1">
    <citation type="journal article" date="2016" name="Sci. Rep.">
        <title>Metabolic traits of an uncultured archaeal lineage -MSBL1- from brine pools of the Red Sea.</title>
        <authorList>
            <person name="Mwirichia R."/>
            <person name="Alam I."/>
            <person name="Rashid M."/>
            <person name="Vinu M."/>
            <person name="Ba-Alawi W."/>
            <person name="Anthony Kamau A."/>
            <person name="Kamanda Ngugi D."/>
            <person name="Goker M."/>
            <person name="Klenk H.P."/>
            <person name="Bajic V."/>
            <person name="Stingl U."/>
        </authorList>
    </citation>
    <scope>NUCLEOTIDE SEQUENCE [LARGE SCALE GENOMIC DNA]</scope>
    <source>
        <strain evidence="1">SCGC-AAA259E19</strain>
    </source>
</reference>
<dbReference type="EMBL" id="LHXO01000099">
    <property type="protein sequence ID" value="KXA93767.1"/>
    <property type="molecule type" value="Genomic_DNA"/>
</dbReference>
<proteinExistence type="predicted"/>
<sequence>MGSVQEERFDWIDPGDLPVGRENHLGVWIAKHVLDPLHEDDMKEFSVTANGAPPKPSVGGLKIHNPPPSSFRVCRPALIVIAINEHKRR</sequence>
<evidence type="ECO:0000313" key="1">
    <source>
        <dbReference type="EMBL" id="KXA93767.1"/>
    </source>
</evidence>
<organism evidence="1 2">
    <name type="scientific">candidate division MSBL1 archaeon SCGC-AAA259E19</name>
    <dbReference type="NCBI Taxonomy" id="1698264"/>
    <lineage>
        <taxon>Archaea</taxon>
        <taxon>Methanobacteriati</taxon>
        <taxon>Methanobacteriota</taxon>
        <taxon>candidate division MSBL1</taxon>
    </lineage>
</organism>
<name>A0A133UHX9_9EURY</name>
<evidence type="ECO:0000313" key="2">
    <source>
        <dbReference type="Proteomes" id="UP000070284"/>
    </source>
</evidence>
<dbReference type="AlphaFoldDB" id="A0A133UHX9"/>
<protein>
    <submittedName>
        <fullName evidence="1">Uncharacterized protein</fullName>
    </submittedName>
</protein>
<dbReference type="Proteomes" id="UP000070284">
    <property type="component" value="Unassembled WGS sequence"/>
</dbReference>
<comment type="caution">
    <text evidence="1">The sequence shown here is derived from an EMBL/GenBank/DDBJ whole genome shotgun (WGS) entry which is preliminary data.</text>
</comment>
<keyword evidence="2" id="KW-1185">Reference proteome</keyword>
<gene>
    <name evidence="1" type="ORF">AKJ65_05975</name>
</gene>
<accession>A0A133UHX9</accession>